<dbReference type="Gene3D" id="1.20.272.10">
    <property type="match status" value="1"/>
</dbReference>
<dbReference type="Gene3D" id="3.40.50.300">
    <property type="entry name" value="P-loop containing nucleotide triphosphate hydrolases"/>
    <property type="match status" value="1"/>
</dbReference>
<dbReference type="NCBIfam" id="TIGR01128">
    <property type="entry name" value="holA"/>
    <property type="match status" value="1"/>
</dbReference>
<dbReference type="InterPro" id="IPR005790">
    <property type="entry name" value="DNA_polIII_delta"/>
</dbReference>
<keyword evidence="4" id="KW-0235">DNA replication</keyword>
<dbReference type="EC" id="2.7.7.7" evidence="1"/>
<organism evidence="9 10">
    <name type="scientific">Candidatus Nealsonbacteria bacterium RBG_13_37_56</name>
    <dbReference type="NCBI Taxonomy" id="1801661"/>
    <lineage>
        <taxon>Bacteria</taxon>
        <taxon>Candidatus Nealsoniibacteriota</taxon>
    </lineage>
</organism>
<comment type="catalytic activity">
    <reaction evidence="7">
        <text>DNA(n) + a 2'-deoxyribonucleoside 5'-triphosphate = DNA(n+1) + diphosphate</text>
        <dbReference type="Rhea" id="RHEA:22508"/>
        <dbReference type="Rhea" id="RHEA-COMP:17339"/>
        <dbReference type="Rhea" id="RHEA-COMP:17340"/>
        <dbReference type="ChEBI" id="CHEBI:33019"/>
        <dbReference type="ChEBI" id="CHEBI:61560"/>
        <dbReference type="ChEBI" id="CHEBI:173112"/>
        <dbReference type="EC" id="2.7.7.7"/>
    </reaction>
</comment>
<feature type="domain" description="DNA polymerase III delta subunit-like C-terminal" evidence="8">
    <location>
        <begin position="187"/>
        <end position="306"/>
    </location>
</feature>
<dbReference type="GO" id="GO:0006261">
    <property type="term" value="P:DNA-templated DNA replication"/>
    <property type="evidence" value="ECO:0007669"/>
    <property type="project" value="TreeGrafter"/>
</dbReference>
<dbReference type="EMBL" id="MHLW01000030">
    <property type="protein sequence ID" value="OGZ17629.1"/>
    <property type="molecule type" value="Genomic_DNA"/>
</dbReference>
<evidence type="ECO:0000259" key="8">
    <source>
        <dbReference type="Pfam" id="PF21694"/>
    </source>
</evidence>
<name>A0A1G2DVI1_9BACT</name>
<comment type="similarity">
    <text evidence="6">Belongs to the DNA polymerase HolA subunit family.</text>
</comment>
<dbReference type="GO" id="GO:0009360">
    <property type="term" value="C:DNA polymerase III complex"/>
    <property type="evidence" value="ECO:0007669"/>
    <property type="project" value="TreeGrafter"/>
</dbReference>
<evidence type="ECO:0000256" key="4">
    <source>
        <dbReference type="ARBA" id="ARBA00022705"/>
    </source>
</evidence>
<dbReference type="GO" id="GO:0003677">
    <property type="term" value="F:DNA binding"/>
    <property type="evidence" value="ECO:0007669"/>
    <property type="project" value="InterPro"/>
</dbReference>
<dbReference type="SUPFAM" id="SSF52540">
    <property type="entry name" value="P-loop containing nucleoside triphosphate hydrolases"/>
    <property type="match status" value="1"/>
</dbReference>
<evidence type="ECO:0000256" key="1">
    <source>
        <dbReference type="ARBA" id="ARBA00012417"/>
    </source>
</evidence>
<dbReference type="Pfam" id="PF21694">
    <property type="entry name" value="DNA_pol3_delta_C"/>
    <property type="match status" value="1"/>
</dbReference>
<reference evidence="9 10" key="1">
    <citation type="journal article" date="2016" name="Nat. Commun.">
        <title>Thousands of microbial genomes shed light on interconnected biogeochemical processes in an aquifer system.</title>
        <authorList>
            <person name="Anantharaman K."/>
            <person name="Brown C.T."/>
            <person name="Hug L.A."/>
            <person name="Sharon I."/>
            <person name="Castelle C.J."/>
            <person name="Probst A.J."/>
            <person name="Thomas B.C."/>
            <person name="Singh A."/>
            <person name="Wilkins M.J."/>
            <person name="Karaoz U."/>
            <person name="Brodie E.L."/>
            <person name="Williams K.H."/>
            <person name="Hubbard S.S."/>
            <person name="Banfield J.F."/>
        </authorList>
    </citation>
    <scope>NUCLEOTIDE SEQUENCE [LARGE SCALE GENOMIC DNA]</scope>
</reference>
<accession>A0A1G2DVI1</accession>
<protein>
    <recommendedName>
        <fullName evidence="1">DNA-directed DNA polymerase</fullName>
        <ecNumber evidence="1">2.7.7.7</ecNumber>
    </recommendedName>
</protein>
<evidence type="ECO:0000256" key="7">
    <source>
        <dbReference type="ARBA" id="ARBA00049244"/>
    </source>
</evidence>
<evidence type="ECO:0000256" key="6">
    <source>
        <dbReference type="ARBA" id="ARBA00034754"/>
    </source>
</evidence>
<dbReference type="InterPro" id="IPR048466">
    <property type="entry name" value="DNA_pol3_delta-like_C"/>
</dbReference>
<dbReference type="PANTHER" id="PTHR34388:SF1">
    <property type="entry name" value="DNA POLYMERASE III SUBUNIT DELTA"/>
    <property type="match status" value="1"/>
</dbReference>
<proteinExistence type="inferred from homology"/>
<keyword evidence="3" id="KW-0548">Nucleotidyltransferase</keyword>
<gene>
    <name evidence="9" type="ORF">A2V72_01500</name>
</gene>
<dbReference type="InterPro" id="IPR008921">
    <property type="entry name" value="DNA_pol3_clamp-load_cplx_C"/>
</dbReference>
<dbReference type="Proteomes" id="UP000178893">
    <property type="component" value="Unassembled WGS sequence"/>
</dbReference>
<dbReference type="Gene3D" id="1.10.8.60">
    <property type="match status" value="1"/>
</dbReference>
<comment type="caution">
    <text evidence="9">The sequence shown here is derived from an EMBL/GenBank/DDBJ whole genome shotgun (WGS) entry which is preliminary data.</text>
</comment>
<dbReference type="InterPro" id="IPR027417">
    <property type="entry name" value="P-loop_NTPase"/>
</dbReference>
<keyword evidence="5" id="KW-0239">DNA-directed DNA polymerase</keyword>
<evidence type="ECO:0000313" key="9">
    <source>
        <dbReference type="EMBL" id="OGZ17629.1"/>
    </source>
</evidence>
<evidence type="ECO:0000256" key="5">
    <source>
        <dbReference type="ARBA" id="ARBA00022932"/>
    </source>
</evidence>
<dbReference type="GO" id="GO:0003887">
    <property type="term" value="F:DNA-directed DNA polymerase activity"/>
    <property type="evidence" value="ECO:0007669"/>
    <property type="project" value="UniProtKB-KW"/>
</dbReference>
<evidence type="ECO:0000256" key="3">
    <source>
        <dbReference type="ARBA" id="ARBA00022695"/>
    </source>
</evidence>
<sequence length="308" mass="36724">MIIFLYGKDTYRMEEKMKEIVEHYKKVHKSGLNLKYFDVFSDFEDNIKQTSMFKEKKLVIINDLFSNSEFKERFSEKKKDFLGSEDIILIYQEKDFIKSDSLYKFLKKNIKSQEFELLTGAKLRSWVKKEFEKYNSEINPEALDLLIEYSGNDLWRMNNEIMKLVNYKNKEIINKKDINLLIRSKIETDIFKTIDAIAEKNKSKALKLIHKHLEKGDSPLYLFSMINYQFRNLLIVKDFIEKCRPYGIILEKSGLHPYVVKKSYSQSYKFSFQELKKIYQKIFEIDFQIKTGKIEPEAGLDLFIAELG</sequence>
<evidence type="ECO:0000313" key="10">
    <source>
        <dbReference type="Proteomes" id="UP000178893"/>
    </source>
</evidence>
<evidence type="ECO:0000256" key="2">
    <source>
        <dbReference type="ARBA" id="ARBA00022679"/>
    </source>
</evidence>
<dbReference type="PANTHER" id="PTHR34388">
    <property type="entry name" value="DNA POLYMERASE III SUBUNIT DELTA"/>
    <property type="match status" value="1"/>
</dbReference>
<dbReference type="AlphaFoldDB" id="A0A1G2DVI1"/>
<dbReference type="SUPFAM" id="SSF48019">
    <property type="entry name" value="post-AAA+ oligomerization domain-like"/>
    <property type="match status" value="1"/>
</dbReference>
<keyword evidence="2" id="KW-0808">Transferase</keyword>